<keyword evidence="2" id="KW-1185">Reference proteome</keyword>
<reference evidence="1 2" key="1">
    <citation type="submission" date="2023-05" db="EMBL/GenBank/DDBJ databases">
        <title>Comparative genomics reveals the evidence of polycyclic aromatic hydrocarbons degradation in moderately halophilic genus Pontibacillus.</title>
        <authorList>
            <person name="Yang H."/>
            <person name="Qian Z."/>
        </authorList>
    </citation>
    <scope>NUCLEOTIDE SEQUENCE [LARGE SCALE GENOMIC DNA]</scope>
    <source>
        <strain evidence="2">HN14</strain>
    </source>
</reference>
<sequence>MDKNRAEGSGSSGRARLKLARIGSCGGATAQACGERLKKIA</sequence>
<dbReference type="EMBL" id="CP126446">
    <property type="protein sequence ID" value="WIF97466.1"/>
    <property type="molecule type" value="Genomic_DNA"/>
</dbReference>
<organism evidence="1 2">
    <name type="scientific">Pontibacillus chungwhensis</name>
    <dbReference type="NCBI Taxonomy" id="265426"/>
    <lineage>
        <taxon>Bacteria</taxon>
        <taxon>Bacillati</taxon>
        <taxon>Bacillota</taxon>
        <taxon>Bacilli</taxon>
        <taxon>Bacillales</taxon>
        <taxon>Bacillaceae</taxon>
        <taxon>Pontibacillus</taxon>
    </lineage>
</organism>
<protein>
    <submittedName>
        <fullName evidence="1">Uncharacterized protein</fullName>
    </submittedName>
</protein>
<gene>
    <name evidence="1" type="ORF">QNI29_17280</name>
</gene>
<proteinExistence type="predicted"/>
<dbReference type="RefSeq" id="WP_255688724.1">
    <property type="nucleotide sequence ID" value="NZ_CP126446.1"/>
</dbReference>
<name>A0ABY8V0R8_9BACI</name>
<evidence type="ECO:0000313" key="2">
    <source>
        <dbReference type="Proteomes" id="UP001236652"/>
    </source>
</evidence>
<dbReference type="PROSITE" id="PS51257">
    <property type="entry name" value="PROKAR_LIPOPROTEIN"/>
    <property type="match status" value="1"/>
</dbReference>
<accession>A0ABY8V0R8</accession>
<evidence type="ECO:0000313" key="1">
    <source>
        <dbReference type="EMBL" id="WIF97466.1"/>
    </source>
</evidence>
<dbReference type="Proteomes" id="UP001236652">
    <property type="component" value="Chromosome"/>
</dbReference>